<evidence type="ECO:0000256" key="17">
    <source>
        <dbReference type="ARBA" id="ARBA00023295"/>
    </source>
</evidence>
<evidence type="ECO:0000256" key="9">
    <source>
        <dbReference type="ARBA" id="ARBA00022763"/>
    </source>
</evidence>
<name>D2R0Y2_PIRSD</name>
<dbReference type="InterPro" id="IPR010979">
    <property type="entry name" value="Ribosomal_uS13-like_H2TH"/>
</dbReference>
<keyword evidence="13" id="KW-0238">DNA-binding</keyword>
<comment type="cofactor">
    <cofactor evidence="2">
        <name>Zn(2+)</name>
        <dbReference type="ChEBI" id="CHEBI:29105"/>
    </cofactor>
</comment>
<evidence type="ECO:0000256" key="10">
    <source>
        <dbReference type="ARBA" id="ARBA00022771"/>
    </source>
</evidence>
<protein>
    <recommendedName>
        <fullName evidence="7">Formamidopyrimidine-DNA glycosylase</fullName>
        <ecNumber evidence="5">3.2.2.23</ecNumber>
        <ecNumber evidence="6">4.2.99.18</ecNumber>
    </recommendedName>
    <alternativeName>
        <fullName evidence="18">DNA-(apurinic or apyrimidinic site) lyase MutM</fullName>
    </alternativeName>
</protein>
<dbReference type="SUPFAM" id="SSF57716">
    <property type="entry name" value="Glucocorticoid receptor-like (DNA-binding domain)"/>
    <property type="match status" value="1"/>
</dbReference>
<dbReference type="InterPro" id="IPR000214">
    <property type="entry name" value="Znf_DNA_glyclase/AP_lyase"/>
</dbReference>
<dbReference type="CDD" id="cd08966">
    <property type="entry name" value="EcFpg-like_N"/>
    <property type="match status" value="1"/>
</dbReference>
<dbReference type="Pfam" id="PF01149">
    <property type="entry name" value="Fapy_DNA_glyco"/>
    <property type="match status" value="1"/>
</dbReference>
<dbReference type="SMART" id="SM00898">
    <property type="entry name" value="Fapy_DNA_glyco"/>
    <property type="match status" value="1"/>
</dbReference>
<dbReference type="OrthoDB" id="9800855at2"/>
<evidence type="ECO:0000313" key="24">
    <source>
        <dbReference type="Proteomes" id="UP000001887"/>
    </source>
</evidence>
<keyword evidence="12" id="KW-0862">Zinc</keyword>
<keyword evidence="17 23" id="KW-0326">Glycosidase</keyword>
<dbReference type="GO" id="GO:0006284">
    <property type="term" value="P:base-excision repair"/>
    <property type="evidence" value="ECO:0007669"/>
    <property type="project" value="InterPro"/>
</dbReference>
<evidence type="ECO:0000256" key="3">
    <source>
        <dbReference type="ARBA" id="ARBA00009409"/>
    </source>
</evidence>
<keyword evidence="24" id="KW-1185">Reference proteome</keyword>
<feature type="domain" description="FPG-type" evidence="21">
    <location>
        <begin position="242"/>
        <end position="276"/>
    </location>
</feature>
<organism evidence="23 24">
    <name type="scientific">Pirellula staleyi (strain ATCC 27377 / DSM 6068 / ICPB 4128)</name>
    <name type="common">Pirella staleyi</name>
    <dbReference type="NCBI Taxonomy" id="530564"/>
    <lineage>
        <taxon>Bacteria</taxon>
        <taxon>Pseudomonadati</taxon>
        <taxon>Planctomycetota</taxon>
        <taxon>Planctomycetia</taxon>
        <taxon>Pirellulales</taxon>
        <taxon>Pirellulaceae</taxon>
        <taxon>Pirellula</taxon>
    </lineage>
</organism>
<evidence type="ECO:0000256" key="12">
    <source>
        <dbReference type="ARBA" id="ARBA00022833"/>
    </source>
</evidence>
<dbReference type="STRING" id="530564.Psta_3812"/>
<dbReference type="SUPFAM" id="SSF46946">
    <property type="entry name" value="S13-like H2TH domain"/>
    <property type="match status" value="1"/>
</dbReference>
<dbReference type="InterPro" id="IPR020629">
    <property type="entry name" value="FPG_Glyclase"/>
</dbReference>
<keyword evidence="11 23" id="KW-0378">Hydrolase</keyword>
<evidence type="ECO:0000256" key="16">
    <source>
        <dbReference type="ARBA" id="ARBA00023268"/>
    </source>
</evidence>
<evidence type="ECO:0000256" key="18">
    <source>
        <dbReference type="ARBA" id="ARBA00030638"/>
    </source>
</evidence>
<dbReference type="Proteomes" id="UP000001887">
    <property type="component" value="Chromosome"/>
</dbReference>
<dbReference type="EMBL" id="CP001848">
    <property type="protein sequence ID" value="ADB18467.1"/>
    <property type="molecule type" value="Genomic_DNA"/>
</dbReference>
<evidence type="ECO:0000256" key="15">
    <source>
        <dbReference type="ARBA" id="ARBA00023239"/>
    </source>
</evidence>
<evidence type="ECO:0000256" key="1">
    <source>
        <dbReference type="ARBA" id="ARBA00001668"/>
    </source>
</evidence>
<accession>D2R0Y2</accession>
<dbReference type="Gene3D" id="1.10.8.50">
    <property type="match status" value="1"/>
</dbReference>
<dbReference type="GO" id="GO:0008270">
    <property type="term" value="F:zinc ion binding"/>
    <property type="evidence" value="ECO:0007669"/>
    <property type="project" value="UniProtKB-KW"/>
</dbReference>
<dbReference type="EC" id="3.2.2.23" evidence="5"/>
<evidence type="ECO:0000256" key="19">
    <source>
        <dbReference type="ARBA" id="ARBA00044632"/>
    </source>
</evidence>
<comment type="catalytic activity">
    <reaction evidence="1">
        <text>Hydrolysis of DNA containing ring-opened 7-methylguanine residues, releasing 2,6-diamino-4-hydroxy-5-(N-methyl)formamidopyrimidine.</text>
        <dbReference type="EC" id="3.2.2.23"/>
    </reaction>
</comment>
<dbReference type="HOGENOM" id="CLU_038423_1_2_0"/>
<keyword evidence="16" id="KW-0511">Multifunctional enzyme</keyword>
<comment type="subunit">
    <text evidence="4">Monomer.</text>
</comment>
<dbReference type="GO" id="GO:0003684">
    <property type="term" value="F:damaged DNA binding"/>
    <property type="evidence" value="ECO:0007669"/>
    <property type="project" value="InterPro"/>
</dbReference>
<dbReference type="GO" id="GO:0140078">
    <property type="term" value="F:class I DNA-(apurinic or apyrimidinic site) endonuclease activity"/>
    <property type="evidence" value="ECO:0007669"/>
    <property type="project" value="UniProtKB-EC"/>
</dbReference>
<evidence type="ECO:0000256" key="6">
    <source>
        <dbReference type="ARBA" id="ARBA00012720"/>
    </source>
</evidence>
<evidence type="ECO:0000256" key="4">
    <source>
        <dbReference type="ARBA" id="ARBA00011245"/>
    </source>
</evidence>
<evidence type="ECO:0000256" key="2">
    <source>
        <dbReference type="ARBA" id="ARBA00001947"/>
    </source>
</evidence>
<feature type="domain" description="Formamidopyrimidine-DNA glycosylase catalytic" evidence="22">
    <location>
        <begin position="2"/>
        <end position="117"/>
    </location>
</feature>
<evidence type="ECO:0000256" key="13">
    <source>
        <dbReference type="ARBA" id="ARBA00023125"/>
    </source>
</evidence>
<dbReference type="KEGG" id="psl:Psta_3812"/>
<dbReference type="eggNOG" id="COG0266">
    <property type="taxonomic scope" value="Bacteria"/>
</dbReference>
<keyword evidence="14" id="KW-0234">DNA repair</keyword>
<evidence type="ECO:0000256" key="20">
    <source>
        <dbReference type="PROSITE-ProRule" id="PRU00391"/>
    </source>
</evidence>
<comment type="catalytic activity">
    <reaction evidence="19">
        <text>2'-deoxyribonucleotide-(2'-deoxyribose 5'-phosphate)-2'-deoxyribonucleotide-DNA = a 3'-end 2'-deoxyribonucleotide-(2,3-dehydro-2,3-deoxyribose 5'-phosphate)-DNA + a 5'-end 5'-phospho-2'-deoxyribonucleoside-DNA + H(+)</text>
        <dbReference type="Rhea" id="RHEA:66592"/>
        <dbReference type="Rhea" id="RHEA-COMP:13180"/>
        <dbReference type="Rhea" id="RHEA-COMP:16897"/>
        <dbReference type="Rhea" id="RHEA-COMP:17067"/>
        <dbReference type="ChEBI" id="CHEBI:15378"/>
        <dbReference type="ChEBI" id="CHEBI:136412"/>
        <dbReference type="ChEBI" id="CHEBI:157695"/>
        <dbReference type="ChEBI" id="CHEBI:167181"/>
        <dbReference type="EC" id="4.2.99.18"/>
    </reaction>
</comment>
<sequence>MPELPEVETMRRGILKATGATIVDVQLEPCARRPIAIKPSLAVVQKSLIGTKISAIERLGKRVVVRAGDDFHLILEPRMTGLVLVSDPPSREHLRLRIDLAGSVLPSIWYWDRRGLGSIQLYRTAELEAQLLSGKLGPDALAISKDDFSARLKRTSRAIKVALLDQQIVAGVGNLYASEILHLAAIDPKCRANKLTRQQLDLLHDKMLEVLHTAILHEGSTLSDGTYRNALAQAGNYQNMHRVYDREHEPCPTCLSPIQRIVQAQRSTFFCAACQRPSRKKPLK</sequence>
<gene>
    <name evidence="23" type="ordered locus">Psta_3812</name>
</gene>
<dbReference type="Gene3D" id="3.20.190.10">
    <property type="entry name" value="MutM-like, N-terminal"/>
    <property type="match status" value="1"/>
</dbReference>
<dbReference type="PROSITE" id="PS51068">
    <property type="entry name" value="FPG_CAT"/>
    <property type="match status" value="1"/>
</dbReference>
<dbReference type="SMART" id="SM01232">
    <property type="entry name" value="H2TH"/>
    <property type="match status" value="1"/>
</dbReference>
<comment type="similarity">
    <text evidence="3">Belongs to the FPG family.</text>
</comment>
<keyword evidence="9" id="KW-0227">DNA damage</keyword>
<dbReference type="GO" id="GO:0034039">
    <property type="term" value="F:8-oxo-7,8-dihydroguanine DNA N-glycosylase activity"/>
    <property type="evidence" value="ECO:0007669"/>
    <property type="project" value="TreeGrafter"/>
</dbReference>
<reference evidence="23 24" key="1">
    <citation type="journal article" date="2009" name="Stand. Genomic Sci.">
        <title>Complete genome sequence of Pirellula staleyi type strain (ATCC 27377).</title>
        <authorList>
            <person name="Clum A."/>
            <person name="Tindall B.J."/>
            <person name="Sikorski J."/>
            <person name="Ivanova N."/>
            <person name="Mavrommatis K."/>
            <person name="Lucas S."/>
            <person name="Glavina del Rio T."/>
            <person name="Nolan M."/>
            <person name="Chen F."/>
            <person name="Tice H."/>
            <person name="Pitluck S."/>
            <person name="Cheng J.F."/>
            <person name="Chertkov O."/>
            <person name="Brettin T."/>
            <person name="Han C."/>
            <person name="Detter J.C."/>
            <person name="Kuske C."/>
            <person name="Bruce D."/>
            <person name="Goodwin L."/>
            <person name="Ovchinikova G."/>
            <person name="Pati A."/>
            <person name="Mikhailova N."/>
            <person name="Chen A."/>
            <person name="Palaniappan K."/>
            <person name="Land M."/>
            <person name="Hauser L."/>
            <person name="Chang Y.J."/>
            <person name="Jeffries C.D."/>
            <person name="Chain P."/>
            <person name="Rohde M."/>
            <person name="Goker M."/>
            <person name="Bristow J."/>
            <person name="Eisen J.A."/>
            <person name="Markowitz V."/>
            <person name="Hugenholtz P."/>
            <person name="Kyrpides N.C."/>
            <person name="Klenk H.P."/>
            <person name="Lapidus A."/>
        </authorList>
    </citation>
    <scope>NUCLEOTIDE SEQUENCE [LARGE SCALE GENOMIC DNA]</scope>
    <source>
        <strain evidence="24">ATCC 27377 / DSM 6068 / ICPB 4128</strain>
    </source>
</reference>
<evidence type="ECO:0000256" key="8">
    <source>
        <dbReference type="ARBA" id="ARBA00022723"/>
    </source>
</evidence>
<dbReference type="PROSITE" id="PS51066">
    <property type="entry name" value="ZF_FPG_2"/>
    <property type="match status" value="1"/>
</dbReference>
<keyword evidence="10 20" id="KW-0863">Zinc-finger</keyword>
<dbReference type="PANTHER" id="PTHR22993:SF9">
    <property type="entry name" value="FORMAMIDOPYRIMIDINE-DNA GLYCOSYLASE"/>
    <property type="match status" value="1"/>
</dbReference>
<proteinExistence type="inferred from homology"/>
<dbReference type="FunFam" id="1.10.8.50:FF:000003">
    <property type="entry name" value="Formamidopyrimidine-DNA glycosylase"/>
    <property type="match status" value="1"/>
</dbReference>
<dbReference type="InterPro" id="IPR035937">
    <property type="entry name" value="FPG_N"/>
</dbReference>
<dbReference type="EC" id="4.2.99.18" evidence="6"/>
<dbReference type="Pfam" id="PF06827">
    <property type="entry name" value="zf-FPG_IleRS"/>
    <property type="match status" value="1"/>
</dbReference>
<evidence type="ECO:0000256" key="11">
    <source>
        <dbReference type="ARBA" id="ARBA00022801"/>
    </source>
</evidence>
<dbReference type="SUPFAM" id="SSF81624">
    <property type="entry name" value="N-terminal domain of MutM-like DNA repair proteins"/>
    <property type="match status" value="1"/>
</dbReference>
<evidence type="ECO:0000256" key="5">
    <source>
        <dbReference type="ARBA" id="ARBA00012024"/>
    </source>
</evidence>
<dbReference type="Pfam" id="PF06831">
    <property type="entry name" value="H2TH"/>
    <property type="match status" value="1"/>
</dbReference>
<dbReference type="InterPro" id="IPR010663">
    <property type="entry name" value="Znf_FPG/IleRS"/>
</dbReference>
<dbReference type="InterPro" id="IPR012319">
    <property type="entry name" value="FPG_cat"/>
</dbReference>
<evidence type="ECO:0000259" key="21">
    <source>
        <dbReference type="PROSITE" id="PS51066"/>
    </source>
</evidence>
<dbReference type="PANTHER" id="PTHR22993">
    <property type="entry name" value="FORMAMIDOPYRIMIDINE-DNA GLYCOSYLASE"/>
    <property type="match status" value="1"/>
</dbReference>
<evidence type="ECO:0000256" key="14">
    <source>
        <dbReference type="ARBA" id="ARBA00023204"/>
    </source>
</evidence>
<dbReference type="NCBIfam" id="TIGR00577">
    <property type="entry name" value="fpg"/>
    <property type="match status" value="1"/>
</dbReference>
<dbReference type="InterPro" id="IPR015886">
    <property type="entry name" value="H2TH_FPG"/>
</dbReference>
<dbReference type="NCBIfam" id="NF002211">
    <property type="entry name" value="PRK01103.1"/>
    <property type="match status" value="1"/>
</dbReference>
<evidence type="ECO:0000259" key="22">
    <source>
        <dbReference type="PROSITE" id="PS51068"/>
    </source>
</evidence>
<dbReference type="AlphaFoldDB" id="D2R0Y2"/>
<evidence type="ECO:0000256" key="7">
    <source>
        <dbReference type="ARBA" id="ARBA00016240"/>
    </source>
</evidence>
<evidence type="ECO:0000313" key="23">
    <source>
        <dbReference type="EMBL" id="ADB18467.1"/>
    </source>
</evidence>
<keyword evidence="15" id="KW-0456">Lyase</keyword>
<keyword evidence="8" id="KW-0479">Metal-binding</keyword>